<dbReference type="SUPFAM" id="SSF49854">
    <property type="entry name" value="Spermadhesin, CUB domain"/>
    <property type="match status" value="3"/>
</dbReference>
<dbReference type="InterPro" id="IPR000859">
    <property type="entry name" value="CUB_dom"/>
</dbReference>
<evidence type="ECO:0000256" key="2">
    <source>
        <dbReference type="ARBA" id="ARBA00023157"/>
    </source>
</evidence>
<dbReference type="PROSITE" id="PS01180">
    <property type="entry name" value="CUB"/>
    <property type="match status" value="2"/>
</dbReference>
<evidence type="ECO:0000313" key="7">
    <source>
        <dbReference type="EnsemblMetazoa" id="CapteP220608"/>
    </source>
</evidence>
<dbReference type="EMBL" id="AMQN01009707">
    <property type="status" value="NOT_ANNOTATED_CDS"/>
    <property type="molecule type" value="Genomic_DNA"/>
</dbReference>
<evidence type="ECO:0000256" key="3">
    <source>
        <dbReference type="PROSITE-ProRule" id="PRU00059"/>
    </source>
</evidence>
<protein>
    <recommendedName>
        <fullName evidence="5">CUB domain-containing protein</fullName>
    </recommendedName>
</protein>
<reference evidence="6 8" key="2">
    <citation type="journal article" date="2013" name="Nature">
        <title>Insights into bilaterian evolution from three spiralian genomes.</title>
        <authorList>
            <person name="Simakov O."/>
            <person name="Marletaz F."/>
            <person name="Cho S.J."/>
            <person name="Edsinger-Gonzales E."/>
            <person name="Havlak P."/>
            <person name="Hellsten U."/>
            <person name="Kuo D.H."/>
            <person name="Larsson T."/>
            <person name="Lv J."/>
            <person name="Arendt D."/>
            <person name="Savage R."/>
            <person name="Osoegawa K."/>
            <person name="de Jong P."/>
            <person name="Grimwood J."/>
            <person name="Chapman J.A."/>
            <person name="Shapiro H."/>
            <person name="Aerts A."/>
            <person name="Otillar R.P."/>
            <person name="Terry A.Y."/>
            <person name="Boore J.L."/>
            <person name="Grigoriev I.V."/>
            <person name="Lindberg D.R."/>
            <person name="Seaver E.C."/>
            <person name="Weisblat D.A."/>
            <person name="Putnam N.H."/>
            <person name="Rokhsar D.S."/>
        </authorList>
    </citation>
    <scope>NUCLEOTIDE SEQUENCE</scope>
    <source>
        <strain evidence="6 8">I ESC-2004</strain>
    </source>
</reference>
<dbReference type="EnsemblMetazoa" id="CapteT220608">
    <property type="protein sequence ID" value="CapteP220608"/>
    <property type="gene ID" value="CapteG220608"/>
</dbReference>
<feature type="disulfide bond" evidence="3">
    <location>
        <begin position="26"/>
        <end position="53"/>
    </location>
</feature>
<dbReference type="PANTHER" id="PTHR24251:SF30">
    <property type="entry name" value="MEMBRANE FRIZZLED-RELATED PROTEIN"/>
    <property type="match status" value="1"/>
</dbReference>
<gene>
    <name evidence="6" type="ORF">CAPTEDRAFT_220608</name>
</gene>
<feature type="domain" description="CUB" evidence="5">
    <location>
        <begin position="404"/>
        <end position="523"/>
    </location>
</feature>
<keyword evidence="4" id="KW-0732">Signal</keyword>
<keyword evidence="2 3" id="KW-1015">Disulfide bond</keyword>
<dbReference type="HOGENOM" id="CLU_520987_0_0_1"/>
<dbReference type="InterPro" id="IPR035914">
    <property type="entry name" value="Sperma_CUB_dom_sf"/>
</dbReference>
<evidence type="ECO:0000313" key="8">
    <source>
        <dbReference type="Proteomes" id="UP000014760"/>
    </source>
</evidence>
<name>R7U269_CAPTE</name>
<keyword evidence="8" id="KW-1185">Reference proteome</keyword>
<evidence type="ECO:0000313" key="6">
    <source>
        <dbReference type="EMBL" id="ELU00415.1"/>
    </source>
</evidence>
<sequence length="523" mass="58239">MHKHVFVIIASGFLLSVNSQIDPDACGPGRIKDLHEDFGTISISYTFDSNVRCQWHVFPSIETTTKVAVVTVENVQFDSTECKQSYLQLFDNVDTDDLMDNRCEPATTARDAYTRISKSSSFTVKFLDNSGGWVGELVMHFEFIEASSDTTACGFGGPLRLTHQQGDITIPGPDLSFPINNIKCSWRIEGEGDEYVHLTLLSNSVMRAGDSATLYDGRNNRSTVLTSWNEDTELPAVKWNGGPYMYVEVDLGSAEDSVYPVVKFNFKSIKTYEWACNRTSDQGAPAYLTQVNDIILELPDYDVIGRIALNCRWSIVSHPGWIVSASVHNFTLGTQSETCGPNAAPLLTIGPEPESYLCGLVGSALHNHSFPALDVTLDLPVATRLETDYYIMKTSGQNITELACEDPYDALLTEQPGIISNTDSPHATADVHKCVWNLEAPEGWIVRLKVLEYSADCSDSACGFYIYESNDLLEFIHKSVVTEQSIYSSSNLMKIQYICSCSSPIRYFLYFSFHRATESRHFI</sequence>
<evidence type="ECO:0000259" key="5">
    <source>
        <dbReference type="PROSITE" id="PS01180"/>
    </source>
</evidence>
<evidence type="ECO:0000256" key="4">
    <source>
        <dbReference type="SAM" id="SignalP"/>
    </source>
</evidence>
<feature type="signal peptide" evidence="4">
    <location>
        <begin position="1"/>
        <end position="19"/>
    </location>
</feature>
<feature type="domain" description="CUB" evidence="5">
    <location>
        <begin position="26"/>
        <end position="144"/>
    </location>
</feature>
<dbReference type="PANTHER" id="PTHR24251">
    <property type="entry name" value="OVOCHYMASE-RELATED"/>
    <property type="match status" value="1"/>
</dbReference>
<reference evidence="7" key="3">
    <citation type="submission" date="2015-06" db="UniProtKB">
        <authorList>
            <consortium name="EnsemblMetazoa"/>
        </authorList>
    </citation>
    <scope>IDENTIFICATION</scope>
</reference>
<dbReference type="Proteomes" id="UP000014760">
    <property type="component" value="Unassembled WGS sequence"/>
</dbReference>
<dbReference type="AlphaFoldDB" id="R7U269"/>
<organism evidence="6">
    <name type="scientific">Capitella teleta</name>
    <name type="common">Polychaete worm</name>
    <dbReference type="NCBI Taxonomy" id="283909"/>
    <lineage>
        <taxon>Eukaryota</taxon>
        <taxon>Metazoa</taxon>
        <taxon>Spiralia</taxon>
        <taxon>Lophotrochozoa</taxon>
        <taxon>Annelida</taxon>
        <taxon>Polychaeta</taxon>
        <taxon>Sedentaria</taxon>
        <taxon>Scolecida</taxon>
        <taxon>Capitellidae</taxon>
        <taxon>Capitella</taxon>
    </lineage>
</organism>
<dbReference type="Gene3D" id="2.60.120.290">
    <property type="entry name" value="Spermadhesin, CUB domain"/>
    <property type="match status" value="3"/>
</dbReference>
<proteinExistence type="predicted"/>
<evidence type="ECO:0000256" key="1">
    <source>
        <dbReference type="ARBA" id="ARBA00022737"/>
    </source>
</evidence>
<feature type="chain" id="PRO_5008787626" description="CUB domain-containing protein" evidence="4">
    <location>
        <begin position="20"/>
        <end position="523"/>
    </location>
</feature>
<reference evidence="8" key="1">
    <citation type="submission" date="2012-12" db="EMBL/GenBank/DDBJ databases">
        <authorList>
            <person name="Hellsten U."/>
            <person name="Grimwood J."/>
            <person name="Chapman J.A."/>
            <person name="Shapiro H."/>
            <person name="Aerts A."/>
            <person name="Otillar R.P."/>
            <person name="Terry A.Y."/>
            <person name="Boore J.L."/>
            <person name="Simakov O."/>
            <person name="Marletaz F."/>
            <person name="Cho S.-J."/>
            <person name="Edsinger-Gonzales E."/>
            <person name="Havlak P."/>
            <person name="Kuo D.-H."/>
            <person name="Larsson T."/>
            <person name="Lv J."/>
            <person name="Arendt D."/>
            <person name="Savage R."/>
            <person name="Osoegawa K."/>
            <person name="de Jong P."/>
            <person name="Lindberg D.R."/>
            <person name="Seaver E.C."/>
            <person name="Weisblat D.A."/>
            <person name="Putnam N.H."/>
            <person name="Grigoriev I.V."/>
            <person name="Rokhsar D.S."/>
        </authorList>
    </citation>
    <scope>NUCLEOTIDE SEQUENCE</scope>
    <source>
        <strain evidence="8">I ESC-2004</strain>
    </source>
</reference>
<accession>R7U269</accession>
<dbReference type="EMBL" id="KB306032">
    <property type="protein sequence ID" value="ELU00415.1"/>
    <property type="molecule type" value="Genomic_DNA"/>
</dbReference>
<keyword evidence="1" id="KW-0677">Repeat</keyword>
<comment type="caution">
    <text evidence="3">Lacks conserved residue(s) required for the propagation of feature annotation.</text>
</comment>